<gene>
    <name evidence="2" type="ORF">chiPu_0001424</name>
</gene>
<protein>
    <submittedName>
        <fullName evidence="2">Uncharacterized protein</fullName>
    </submittedName>
</protein>
<proteinExistence type="predicted"/>
<organism evidence="2 3">
    <name type="scientific">Chiloscyllium punctatum</name>
    <name type="common">Brownbanded bambooshark</name>
    <name type="synonym">Hemiscyllium punctatum</name>
    <dbReference type="NCBI Taxonomy" id="137246"/>
    <lineage>
        <taxon>Eukaryota</taxon>
        <taxon>Metazoa</taxon>
        <taxon>Chordata</taxon>
        <taxon>Craniata</taxon>
        <taxon>Vertebrata</taxon>
        <taxon>Chondrichthyes</taxon>
        <taxon>Elasmobranchii</taxon>
        <taxon>Galeomorphii</taxon>
        <taxon>Galeoidea</taxon>
        <taxon>Orectolobiformes</taxon>
        <taxon>Hemiscylliidae</taxon>
        <taxon>Chiloscyllium</taxon>
    </lineage>
</organism>
<dbReference type="AlphaFoldDB" id="A0A401RY11"/>
<accession>A0A401RY11</accession>
<reference evidence="2 3" key="1">
    <citation type="journal article" date="2018" name="Nat. Ecol. Evol.">
        <title>Shark genomes provide insights into elasmobranch evolution and the origin of vertebrates.</title>
        <authorList>
            <person name="Hara Y"/>
            <person name="Yamaguchi K"/>
            <person name="Onimaru K"/>
            <person name="Kadota M"/>
            <person name="Koyanagi M"/>
            <person name="Keeley SD"/>
            <person name="Tatsumi K"/>
            <person name="Tanaka K"/>
            <person name="Motone F"/>
            <person name="Kageyama Y"/>
            <person name="Nozu R"/>
            <person name="Adachi N"/>
            <person name="Nishimura O"/>
            <person name="Nakagawa R"/>
            <person name="Tanegashima C"/>
            <person name="Kiyatake I"/>
            <person name="Matsumoto R"/>
            <person name="Murakumo K"/>
            <person name="Nishida K"/>
            <person name="Terakita A"/>
            <person name="Kuratani S"/>
            <person name="Sato K"/>
            <person name="Hyodo S Kuraku.S."/>
        </authorList>
    </citation>
    <scope>NUCLEOTIDE SEQUENCE [LARGE SCALE GENOMIC DNA]</scope>
</reference>
<dbReference type="EMBL" id="BEZZ01000022">
    <property type="protein sequence ID" value="GCC23033.1"/>
    <property type="molecule type" value="Genomic_DNA"/>
</dbReference>
<dbReference type="Proteomes" id="UP000287033">
    <property type="component" value="Unassembled WGS sequence"/>
</dbReference>
<comment type="caution">
    <text evidence="2">The sequence shown here is derived from an EMBL/GenBank/DDBJ whole genome shotgun (WGS) entry which is preliminary data.</text>
</comment>
<keyword evidence="3" id="KW-1185">Reference proteome</keyword>
<name>A0A401RY11_CHIPU</name>
<evidence type="ECO:0000313" key="3">
    <source>
        <dbReference type="Proteomes" id="UP000287033"/>
    </source>
</evidence>
<feature type="region of interest" description="Disordered" evidence="1">
    <location>
        <begin position="1"/>
        <end position="38"/>
    </location>
</feature>
<evidence type="ECO:0000313" key="2">
    <source>
        <dbReference type="EMBL" id="GCC23033.1"/>
    </source>
</evidence>
<evidence type="ECO:0000256" key="1">
    <source>
        <dbReference type="SAM" id="MobiDB-lite"/>
    </source>
</evidence>
<sequence length="67" mass="7086">MKGPARHGARAPPRAETVNGQSGARPAHRPPSPSLHPTVQRARVLQAGLKLTLCLPLSTGFKTKAQN</sequence>